<comment type="caution">
    <text evidence="4">The sequence shown here is derived from an EMBL/GenBank/DDBJ whole genome shotgun (WGS) entry which is preliminary data.</text>
</comment>
<dbReference type="InterPro" id="IPR011992">
    <property type="entry name" value="EF-hand-dom_pair"/>
</dbReference>
<protein>
    <submittedName>
        <fullName evidence="4">EF hand</fullName>
    </submittedName>
</protein>
<dbReference type="InterPro" id="IPR002048">
    <property type="entry name" value="EF_hand_dom"/>
</dbReference>
<evidence type="ECO:0000256" key="1">
    <source>
        <dbReference type="SAM" id="MobiDB-lite"/>
    </source>
</evidence>
<dbReference type="Gene3D" id="1.10.238.10">
    <property type="entry name" value="EF-hand"/>
    <property type="match status" value="1"/>
</dbReference>
<sequence length="221" mass="22916">MSTFSKLFFSVALATCATSAYAQGPGGQRGQRGQGGRDGGSFIDRIMENDANGDGKITVDELKDERMKAMFARIDSDQDGVVTKEDLTKMVAERGEGGRRGPGGAEGGRGGRGEGGGRGGEGGERGGRGGDRGPGGARQGGGQPGQIISVFMQERLGLNDEQKAAITELQAQVDAQLAMILTADQQAQLKQGPPQERGGRGGEEGGEPRERGGNRGRPEGR</sequence>
<gene>
    <name evidence="4" type="ORF">SAMN06265222_11687</name>
</gene>
<reference evidence="4 5" key="1">
    <citation type="submission" date="2017-05" db="EMBL/GenBank/DDBJ databases">
        <authorList>
            <person name="Varghese N."/>
            <person name="Submissions S."/>
        </authorList>
    </citation>
    <scope>NUCLEOTIDE SEQUENCE [LARGE SCALE GENOMIC DNA]</scope>
    <source>
        <strain evidence="4 5">DSM 25457</strain>
    </source>
</reference>
<keyword evidence="5" id="KW-1185">Reference proteome</keyword>
<feature type="compositionally biased region" description="Basic and acidic residues" evidence="1">
    <location>
        <begin position="197"/>
        <end position="221"/>
    </location>
</feature>
<dbReference type="RefSeq" id="WP_283434734.1">
    <property type="nucleotide sequence ID" value="NZ_CAWLDM010000001.1"/>
</dbReference>
<dbReference type="PROSITE" id="PS50222">
    <property type="entry name" value="EF_HAND_2"/>
    <property type="match status" value="1"/>
</dbReference>
<feature type="region of interest" description="Disordered" evidence="1">
    <location>
        <begin position="184"/>
        <end position="221"/>
    </location>
</feature>
<feature type="compositionally biased region" description="Gly residues" evidence="1">
    <location>
        <begin position="100"/>
        <end position="120"/>
    </location>
</feature>
<accession>A0ABY1QNJ9</accession>
<feature type="region of interest" description="Disordered" evidence="1">
    <location>
        <begin position="21"/>
        <end position="41"/>
    </location>
</feature>
<dbReference type="SUPFAM" id="SSF47473">
    <property type="entry name" value="EF-hand"/>
    <property type="match status" value="1"/>
</dbReference>
<keyword evidence="2" id="KW-0732">Signal</keyword>
<organism evidence="4 5">
    <name type="scientific">Neorhodopirellula lusitana</name>
    <dbReference type="NCBI Taxonomy" id="445327"/>
    <lineage>
        <taxon>Bacteria</taxon>
        <taxon>Pseudomonadati</taxon>
        <taxon>Planctomycetota</taxon>
        <taxon>Planctomycetia</taxon>
        <taxon>Pirellulales</taxon>
        <taxon>Pirellulaceae</taxon>
        <taxon>Neorhodopirellula</taxon>
    </lineage>
</organism>
<feature type="signal peptide" evidence="2">
    <location>
        <begin position="1"/>
        <end position="22"/>
    </location>
</feature>
<dbReference type="EMBL" id="FXUG01000016">
    <property type="protein sequence ID" value="SMP73305.1"/>
    <property type="molecule type" value="Genomic_DNA"/>
</dbReference>
<dbReference type="Pfam" id="PF13202">
    <property type="entry name" value="EF-hand_5"/>
    <property type="match status" value="2"/>
</dbReference>
<proteinExistence type="predicted"/>
<feature type="compositionally biased region" description="Gly residues" evidence="1">
    <location>
        <begin position="132"/>
        <end position="144"/>
    </location>
</feature>
<dbReference type="CDD" id="cd00051">
    <property type="entry name" value="EFh"/>
    <property type="match status" value="1"/>
</dbReference>
<dbReference type="InterPro" id="IPR018247">
    <property type="entry name" value="EF_Hand_1_Ca_BS"/>
</dbReference>
<feature type="compositionally biased region" description="Basic and acidic residues" evidence="1">
    <location>
        <begin position="121"/>
        <end position="131"/>
    </location>
</feature>
<feature type="compositionally biased region" description="Gly residues" evidence="1">
    <location>
        <begin position="24"/>
        <end position="39"/>
    </location>
</feature>
<dbReference type="PROSITE" id="PS00018">
    <property type="entry name" value="EF_HAND_1"/>
    <property type="match status" value="1"/>
</dbReference>
<evidence type="ECO:0000256" key="2">
    <source>
        <dbReference type="SAM" id="SignalP"/>
    </source>
</evidence>
<feature type="chain" id="PRO_5046406450" evidence="2">
    <location>
        <begin position="23"/>
        <end position="221"/>
    </location>
</feature>
<feature type="domain" description="EF-hand" evidence="3">
    <location>
        <begin position="62"/>
        <end position="97"/>
    </location>
</feature>
<feature type="region of interest" description="Disordered" evidence="1">
    <location>
        <begin position="91"/>
        <end position="144"/>
    </location>
</feature>
<evidence type="ECO:0000313" key="4">
    <source>
        <dbReference type="EMBL" id="SMP73305.1"/>
    </source>
</evidence>
<dbReference type="Proteomes" id="UP001158067">
    <property type="component" value="Unassembled WGS sequence"/>
</dbReference>
<evidence type="ECO:0000259" key="3">
    <source>
        <dbReference type="PROSITE" id="PS50222"/>
    </source>
</evidence>
<name>A0ABY1QNJ9_9BACT</name>
<evidence type="ECO:0000313" key="5">
    <source>
        <dbReference type="Proteomes" id="UP001158067"/>
    </source>
</evidence>